<comment type="caution">
    <text evidence="2">The sequence shown here is derived from an EMBL/GenBank/DDBJ whole genome shotgun (WGS) entry which is preliminary data.</text>
</comment>
<evidence type="ECO:0000313" key="3">
    <source>
        <dbReference type="Proteomes" id="UP000230066"/>
    </source>
</evidence>
<feature type="region of interest" description="Disordered" evidence="1">
    <location>
        <begin position="1"/>
        <end position="65"/>
    </location>
</feature>
<evidence type="ECO:0000256" key="1">
    <source>
        <dbReference type="SAM" id="MobiDB-lite"/>
    </source>
</evidence>
<organism evidence="2 3">
    <name type="scientific">Fasciola hepatica</name>
    <name type="common">Liver fluke</name>
    <dbReference type="NCBI Taxonomy" id="6192"/>
    <lineage>
        <taxon>Eukaryota</taxon>
        <taxon>Metazoa</taxon>
        <taxon>Spiralia</taxon>
        <taxon>Lophotrochozoa</taxon>
        <taxon>Platyhelminthes</taxon>
        <taxon>Trematoda</taxon>
        <taxon>Digenea</taxon>
        <taxon>Plagiorchiida</taxon>
        <taxon>Echinostomata</taxon>
        <taxon>Echinostomatoidea</taxon>
        <taxon>Fasciolidae</taxon>
        <taxon>Fasciola</taxon>
    </lineage>
</organism>
<feature type="compositionally biased region" description="Basic and acidic residues" evidence="1">
    <location>
        <begin position="14"/>
        <end position="30"/>
    </location>
</feature>
<evidence type="ECO:0000313" key="2">
    <source>
        <dbReference type="EMBL" id="THD18593.1"/>
    </source>
</evidence>
<gene>
    <name evidence="2" type="ORF">D915_010765</name>
</gene>
<dbReference type="Proteomes" id="UP000230066">
    <property type="component" value="Unassembled WGS sequence"/>
</dbReference>
<reference evidence="2" key="1">
    <citation type="submission" date="2019-03" db="EMBL/GenBank/DDBJ databases">
        <title>Improved annotation for the trematode Fasciola hepatica.</title>
        <authorList>
            <person name="Choi Y.-J."/>
            <person name="Martin J."/>
            <person name="Mitreva M."/>
        </authorList>
    </citation>
    <scope>NUCLEOTIDE SEQUENCE [LARGE SCALE GENOMIC DNA]</scope>
</reference>
<feature type="compositionally biased region" description="Gly residues" evidence="1">
    <location>
        <begin position="31"/>
        <end position="52"/>
    </location>
</feature>
<sequence length="65" mass="6774">MTERQRSGTFRGHRGGDGGDRGQRHSEEGYGTRGQQGGAFRGQRGGSGGVGRGHGHFAAGFTDRG</sequence>
<protein>
    <submittedName>
        <fullName evidence="2">Uncharacterized protein</fullName>
    </submittedName>
</protein>
<keyword evidence="3" id="KW-1185">Reference proteome</keyword>
<dbReference type="AlphaFoldDB" id="A0A4E0QUG3"/>
<dbReference type="EMBL" id="JXXN02009826">
    <property type="protein sequence ID" value="THD18593.1"/>
    <property type="molecule type" value="Genomic_DNA"/>
</dbReference>
<accession>A0A4E0QUG3</accession>
<proteinExistence type="predicted"/>
<name>A0A4E0QUG3_FASHE</name>
<feature type="compositionally biased region" description="Low complexity" evidence="1">
    <location>
        <begin position="56"/>
        <end position="65"/>
    </location>
</feature>